<reference evidence="1" key="1">
    <citation type="submission" date="2019-12" db="EMBL/GenBank/DDBJ databases">
        <title>Genome sequencing and annotation of Brassica cretica.</title>
        <authorList>
            <person name="Studholme D.J."/>
            <person name="Sarris P.F."/>
        </authorList>
    </citation>
    <scope>NUCLEOTIDE SEQUENCE</scope>
    <source>
        <strain evidence="1">PFS-001/15</strain>
        <tissue evidence="1">Leaf</tissue>
    </source>
</reference>
<comment type="caution">
    <text evidence="1">The sequence shown here is derived from an EMBL/GenBank/DDBJ whole genome shotgun (WGS) entry which is preliminary data.</text>
</comment>
<gene>
    <name evidence="1" type="ORF">F2Q68_00045889</name>
</gene>
<evidence type="ECO:0000313" key="1">
    <source>
        <dbReference type="EMBL" id="KAF2607634.1"/>
    </source>
</evidence>
<evidence type="ECO:0000313" key="2">
    <source>
        <dbReference type="Proteomes" id="UP000712281"/>
    </source>
</evidence>
<sequence>MCLWCHCCALGANVLGEVFPRSGRLKPRLRGSLAHTVSLKWSVKIADVEDSEL</sequence>
<protein>
    <submittedName>
        <fullName evidence="1">Uncharacterized protein</fullName>
    </submittedName>
</protein>
<organism evidence="1 2">
    <name type="scientific">Brassica cretica</name>
    <name type="common">Mustard</name>
    <dbReference type="NCBI Taxonomy" id="69181"/>
    <lineage>
        <taxon>Eukaryota</taxon>
        <taxon>Viridiplantae</taxon>
        <taxon>Streptophyta</taxon>
        <taxon>Embryophyta</taxon>
        <taxon>Tracheophyta</taxon>
        <taxon>Spermatophyta</taxon>
        <taxon>Magnoliopsida</taxon>
        <taxon>eudicotyledons</taxon>
        <taxon>Gunneridae</taxon>
        <taxon>Pentapetalae</taxon>
        <taxon>rosids</taxon>
        <taxon>malvids</taxon>
        <taxon>Brassicales</taxon>
        <taxon>Brassicaceae</taxon>
        <taxon>Brassiceae</taxon>
        <taxon>Brassica</taxon>
    </lineage>
</organism>
<dbReference type="AlphaFoldDB" id="A0A8S9LJG9"/>
<accession>A0A8S9LJG9</accession>
<dbReference type="EMBL" id="QGKW02000276">
    <property type="protein sequence ID" value="KAF2607634.1"/>
    <property type="molecule type" value="Genomic_DNA"/>
</dbReference>
<proteinExistence type="predicted"/>
<name>A0A8S9LJG9_BRACR</name>
<dbReference type="Proteomes" id="UP000712281">
    <property type="component" value="Unassembled WGS sequence"/>
</dbReference>